<keyword evidence="3" id="KW-1185">Reference proteome</keyword>
<organism evidence="2 3">
    <name type="scientific">Neptunomonas japonica JAMM 1380</name>
    <dbReference type="NCBI Taxonomy" id="1441457"/>
    <lineage>
        <taxon>Bacteria</taxon>
        <taxon>Pseudomonadati</taxon>
        <taxon>Pseudomonadota</taxon>
        <taxon>Gammaproteobacteria</taxon>
        <taxon>Oceanospirillales</taxon>
        <taxon>Oceanospirillaceae</taxon>
        <taxon>Neptunomonas</taxon>
    </lineage>
</organism>
<protein>
    <submittedName>
        <fullName evidence="2">Uncharacterized protein</fullName>
    </submittedName>
</protein>
<name>A0A7R6PKP0_9GAMM</name>
<dbReference type="AlphaFoldDB" id="A0A7R6PKP0"/>
<feature type="signal peptide" evidence="1">
    <location>
        <begin position="1"/>
        <end position="29"/>
    </location>
</feature>
<proteinExistence type="predicted"/>
<evidence type="ECO:0000313" key="3">
    <source>
        <dbReference type="Proteomes" id="UP000595332"/>
    </source>
</evidence>
<dbReference type="Proteomes" id="UP000595332">
    <property type="component" value="Chromosome"/>
</dbReference>
<feature type="chain" id="PRO_5033045960" evidence="1">
    <location>
        <begin position="30"/>
        <end position="257"/>
    </location>
</feature>
<reference evidence="2 3" key="1">
    <citation type="journal article" date="2008" name="Int. J. Syst. Evol. Microbiol.">
        <title>Neptunomonas japonica sp. nov., an Osedax japonicus symbiont-like bacterium isolated from sediment adjacent to sperm whale carcasses off Kagoshima, Japan.</title>
        <authorList>
            <person name="Miyazaki M."/>
            <person name="Nogi Y."/>
            <person name="Fujiwara Y."/>
            <person name="Kawato M."/>
            <person name="Kubokawa K."/>
            <person name="Horikoshi K."/>
        </authorList>
    </citation>
    <scope>NUCLEOTIDE SEQUENCE [LARGE SCALE GENOMIC DNA]</scope>
    <source>
        <strain evidence="2 3">JAMM 1380</strain>
    </source>
</reference>
<dbReference type="EMBL" id="AP014546">
    <property type="protein sequence ID" value="BBB30861.1"/>
    <property type="molecule type" value="Genomic_DNA"/>
</dbReference>
<dbReference type="RefSeq" id="WP_201348017.1">
    <property type="nucleotide sequence ID" value="NZ_AP014546.1"/>
</dbReference>
<gene>
    <name evidence="2" type="ORF">NEJAP_2921</name>
</gene>
<evidence type="ECO:0000313" key="2">
    <source>
        <dbReference type="EMBL" id="BBB30861.1"/>
    </source>
</evidence>
<keyword evidence="1" id="KW-0732">Signal</keyword>
<dbReference type="KEGG" id="njp:NEJAP_2921"/>
<sequence length="257" mass="27041">MKVQHLLTHPVLTTATLATALLTSSASFAEGSHTSGIHSKLSTSQNIEPTFDIVHTKVTTKNSIATFHMSVASQAGTSKPSASGKLAGSSVYSYVWPTSLDSASVGFESNAGILALAVTAHPDFDDTPLYDENADNNPGNDGNIWHSHWVVLQPNEQCGKGALGVVDIPEGTTPKLPKTWPGLPILLDSPGWDPVFNGDIVEVNVAFDDITVFDKTSFDGVTAGLRVNQSVHAPLLCVVNVIDIASGDLSLPGKTNQ</sequence>
<evidence type="ECO:0000256" key="1">
    <source>
        <dbReference type="SAM" id="SignalP"/>
    </source>
</evidence>
<accession>A0A7R6PKP0</accession>